<feature type="compositionally biased region" description="Basic and acidic residues" evidence="1">
    <location>
        <begin position="51"/>
        <end position="75"/>
    </location>
</feature>
<dbReference type="PANTHER" id="PTHR46599">
    <property type="entry name" value="PIGGYBAC TRANSPOSABLE ELEMENT-DERIVED PROTEIN 4"/>
    <property type="match status" value="1"/>
</dbReference>
<dbReference type="Proteomes" id="UP000515204">
    <property type="component" value="Unplaced"/>
</dbReference>
<dbReference type="Pfam" id="PF13843">
    <property type="entry name" value="DDE_Tnp_1_7"/>
    <property type="match status" value="1"/>
</dbReference>
<organism evidence="3 4">
    <name type="scientific">Dinoponera quadriceps</name>
    <name type="common">South American ant</name>
    <dbReference type="NCBI Taxonomy" id="609295"/>
    <lineage>
        <taxon>Eukaryota</taxon>
        <taxon>Metazoa</taxon>
        <taxon>Ecdysozoa</taxon>
        <taxon>Arthropoda</taxon>
        <taxon>Hexapoda</taxon>
        <taxon>Insecta</taxon>
        <taxon>Pterygota</taxon>
        <taxon>Neoptera</taxon>
        <taxon>Endopterygota</taxon>
        <taxon>Hymenoptera</taxon>
        <taxon>Apocrita</taxon>
        <taxon>Aculeata</taxon>
        <taxon>Formicoidea</taxon>
        <taxon>Formicidae</taxon>
        <taxon>Ponerinae</taxon>
        <taxon>Ponerini</taxon>
        <taxon>Dinoponera</taxon>
    </lineage>
</organism>
<dbReference type="OrthoDB" id="8123139at2759"/>
<proteinExistence type="predicted"/>
<protein>
    <submittedName>
        <fullName evidence="4">PiggyBac transposable element-derived protein 4-like isoform X1</fullName>
    </submittedName>
</protein>
<gene>
    <name evidence="4" type="primary">LOC106746273</name>
</gene>
<dbReference type="PANTHER" id="PTHR46599:SF6">
    <property type="entry name" value="DUAL SPECIFICITY PHOSPHATASE 26"/>
    <property type="match status" value="1"/>
</dbReference>
<accession>A0A6P3XI64</accession>
<evidence type="ECO:0000313" key="3">
    <source>
        <dbReference type="Proteomes" id="UP000515204"/>
    </source>
</evidence>
<dbReference type="GeneID" id="106746273"/>
<dbReference type="AlphaFoldDB" id="A0A6P3XI64"/>
<reference evidence="4" key="1">
    <citation type="submission" date="2025-08" db="UniProtKB">
        <authorList>
            <consortium name="RefSeq"/>
        </authorList>
    </citation>
    <scope>IDENTIFICATION</scope>
</reference>
<sequence length="573" mass="66573">MSERDGVQLLYLMYELHHNVLCCELSDEENDHVEIEHEENDEQDADEDADFDPRTEHASDDEDNKLGPRSRENSRGRRRSFLKGKDNFVWSTNAPETQEQTSMKLYQPSAKFEAKDVTTPLEAWSLLFSLDILEIIVQYTNEEIQRKRENFSYQQYYGNTDIAELKAFLGLLYFSGFTKNNHSNIEDMWSSRFGCTLYKAVMTQHRFTFLLTCLRFDDRKTRNERRAEHALAPIKEIWDLFIDNCAKYYSPSTNCTIDEQLLGFQGHFEARVYMPSKLERYGIKIVSLNDAQTSYMVNAEPYVGNVTVNGSESMSSYYIRKLSEPLYNTERNITCNNRFTSVEIVQDMKKKYSLTMVGTLRKNKREIPTSFTHTASAGTVRFAYTSDSTLVSYCPKRNKVVLLISSLHKTGEIDKNSGKPEIVLFYNSTKGGTDTFDKLCKTYSTARITQRWPLRLFFGMLDQANVNAVILFNLRRANSALNRRNFLKELILTLTQPHLESRLRNQRLPRNIKNTIHEMLGIEEAPKERVDKLGKRKRCSTCRNDRKTMYCCALCATPVCEEHRTHYCKDCAI</sequence>
<evidence type="ECO:0000256" key="1">
    <source>
        <dbReference type="SAM" id="MobiDB-lite"/>
    </source>
</evidence>
<evidence type="ECO:0000313" key="4">
    <source>
        <dbReference type="RefSeq" id="XP_014478151.1"/>
    </source>
</evidence>
<dbReference type="InterPro" id="IPR029526">
    <property type="entry name" value="PGBD"/>
</dbReference>
<dbReference type="KEGG" id="dqu:106746273"/>
<name>A0A6P3XI64_DINQU</name>
<keyword evidence="3" id="KW-1185">Reference proteome</keyword>
<feature type="compositionally biased region" description="Acidic residues" evidence="1">
    <location>
        <begin position="33"/>
        <end position="50"/>
    </location>
</feature>
<feature type="domain" description="PiggyBac transposable element-derived protein" evidence="2">
    <location>
        <begin position="119"/>
        <end position="468"/>
    </location>
</feature>
<dbReference type="RefSeq" id="XP_014478151.1">
    <property type="nucleotide sequence ID" value="XM_014622665.1"/>
</dbReference>
<feature type="region of interest" description="Disordered" evidence="1">
    <location>
        <begin position="33"/>
        <end position="78"/>
    </location>
</feature>
<evidence type="ECO:0000259" key="2">
    <source>
        <dbReference type="Pfam" id="PF13843"/>
    </source>
</evidence>